<evidence type="ECO:0008006" key="3">
    <source>
        <dbReference type="Google" id="ProtNLM"/>
    </source>
</evidence>
<dbReference type="RefSeq" id="WP_174134990.1">
    <property type="nucleotide sequence ID" value="NZ_JABUFE010000001.1"/>
</dbReference>
<dbReference type="Proteomes" id="UP000777935">
    <property type="component" value="Unassembled WGS sequence"/>
</dbReference>
<name>A0ABX2IMH6_9RHOB</name>
<sequence length="385" mass="41290">MSLTLEITGGPYVGQVRVIDGRSAFSVGTMRDCNWILPTTGSDEIKVTIRSGGTGFQMVTEGAVQIEGQPVIAEKPMDIGHGSQIAIAEHRLSARIEQAHSSTWDTKRDEFSAPTISSILSDVTPGGAGASGVLPGRAGEEWMSPNAVLPREDASPMITQPINQLGSKLPDDWDVPEDRTNQQSQATVTNQVINIGNTAEKAEPHPEPQVDLDLLRVFLEAAGLSIADITAQPDAVMHAAGQTLRTAIEGIERLEQEAQKFEAELDLNTLPASDVDRAAASLDVLLGFAGVDTANQTRSRIDTLITKQKAVTLAIDATLSRARQDLAPDSIETKAAVDSGLPFGKRMRYWDTYIKEWSSDNAPLGKNAFKAAYDDATTGIGKEDE</sequence>
<evidence type="ECO:0000313" key="2">
    <source>
        <dbReference type="Proteomes" id="UP000777935"/>
    </source>
</evidence>
<proteinExistence type="predicted"/>
<organism evidence="1 2">
    <name type="scientific">Parasulfitobacter algicola</name>
    <dbReference type="NCBI Taxonomy" id="2614809"/>
    <lineage>
        <taxon>Bacteria</taxon>
        <taxon>Pseudomonadati</taxon>
        <taxon>Pseudomonadota</taxon>
        <taxon>Alphaproteobacteria</taxon>
        <taxon>Rhodobacterales</taxon>
        <taxon>Roseobacteraceae</taxon>
        <taxon>Parasulfitobacter</taxon>
    </lineage>
</organism>
<dbReference type="EMBL" id="JABUFE010000001">
    <property type="protein sequence ID" value="NSX53730.1"/>
    <property type="molecule type" value="Genomic_DNA"/>
</dbReference>
<reference evidence="1 2" key="1">
    <citation type="submission" date="2020-06" db="EMBL/GenBank/DDBJ databases">
        <title>Sulfitobacter algicola sp. nov., isolated from green algae.</title>
        <authorList>
            <person name="Wang C."/>
        </authorList>
    </citation>
    <scope>NUCLEOTIDE SEQUENCE [LARGE SCALE GENOMIC DNA]</scope>
    <source>
        <strain evidence="1 2">1151</strain>
    </source>
</reference>
<accession>A0ABX2IMH6</accession>
<protein>
    <recommendedName>
        <fullName evidence="3">FHA domain-containing protein</fullName>
    </recommendedName>
</protein>
<evidence type="ECO:0000313" key="1">
    <source>
        <dbReference type="EMBL" id="NSX53730.1"/>
    </source>
</evidence>
<comment type="caution">
    <text evidence="1">The sequence shown here is derived from an EMBL/GenBank/DDBJ whole genome shotgun (WGS) entry which is preliminary data.</text>
</comment>
<keyword evidence="2" id="KW-1185">Reference proteome</keyword>
<gene>
    <name evidence="1" type="ORF">HRQ87_02850</name>
</gene>